<gene>
    <name evidence="10" type="ORF">Lalb_Chr11g0075061</name>
</gene>
<accession>A0A6A4PTD9</accession>
<feature type="compositionally biased region" description="Low complexity" evidence="8">
    <location>
        <begin position="418"/>
        <end position="427"/>
    </location>
</feature>
<organism evidence="10 11">
    <name type="scientific">Lupinus albus</name>
    <name type="common">White lupine</name>
    <name type="synonym">Lupinus termis</name>
    <dbReference type="NCBI Taxonomy" id="3870"/>
    <lineage>
        <taxon>Eukaryota</taxon>
        <taxon>Viridiplantae</taxon>
        <taxon>Streptophyta</taxon>
        <taxon>Embryophyta</taxon>
        <taxon>Tracheophyta</taxon>
        <taxon>Spermatophyta</taxon>
        <taxon>Magnoliopsida</taxon>
        <taxon>eudicotyledons</taxon>
        <taxon>Gunneridae</taxon>
        <taxon>Pentapetalae</taxon>
        <taxon>rosids</taxon>
        <taxon>fabids</taxon>
        <taxon>Fabales</taxon>
        <taxon>Fabaceae</taxon>
        <taxon>Papilionoideae</taxon>
        <taxon>50 kb inversion clade</taxon>
        <taxon>genistoids sensu lato</taxon>
        <taxon>core genistoids</taxon>
        <taxon>Genisteae</taxon>
        <taxon>Lupinus</taxon>
    </lineage>
</organism>
<evidence type="ECO:0000256" key="6">
    <source>
        <dbReference type="ARBA" id="ARBA00023136"/>
    </source>
</evidence>
<dbReference type="FunFam" id="3.80.10.10:FF:000129">
    <property type="entry name" value="Leucine-rich repeat receptor-like kinase"/>
    <property type="match status" value="1"/>
</dbReference>
<feature type="compositionally biased region" description="Pro residues" evidence="8">
    <location>
        <begin position="428"/>
        <end position="445"/>
    </location>
</feature>
<evidence type="ECO:0000256" key="9">
    <source>
        <dbReference type="SAM" id="Phobius"/>
    </source>
</evidence>
<protein>
    <submittedName>
        <fullName evidence="10">Uncharacterized protein</fullName>
    </submittedName>
</protein>
<evidence type="ECO:0000313" key="11">
    <source>
        <dbReference type="Proteomes" id="UP000447434"/>
    </source>
</evidence>
<evidence type="ECO:0000256" key="7">
    <source>
        <dbReference type="ARBA" id="ARBA00046288"/>
    </source>
</evidence>
<dbReference type="Pfam" id="PF08263">
    <property type="entry name" value="LRRNT_2"/>
    <property type="match status" value="1"/>
</dbReference>
<dbReference type="InterPro" id="IPR000719">
    <property type="entry name" value="Prot_kinase_dom"/>
</dbReference>
<dbReference type="SUPFAM" id="SSF56112">
    <property type="entry name" value="Protein kinase-like (PK-like)"/>
    <property type="match status" value="1"/>
</dbReference>
<dbReference type="SUPFAM" id="SSF52058">
    <property type="entry name" value="L domain-like"/>
    <property type="match status" value="1"/>
</dbReference>
<keyword evidence="11" id="KW-1185">Reference proteome</keyword>
<feature type="region of interest" description="Disordered" evidence="8">
    <location>
        <begin position="296"/>
        <end position="456"/>
    </location>
</feature>
<evidence type="ECO:0000256" key="5">
    <source>
        <dbReference type="ARBA" id="ARBA00022989"/>
    </source>
</evidence>
<feature type="compositionally biased region" description="Polar residues" evidence="8">
    <location>
        <begin position="399"/>
        <end position="417"/>
    </location>
</feature>
<dbReference type="AlphaFoldDB" id="A0A6A4PTD9"/>
<dbReference type="FunFam" id="3.30.200.20:FF:000489">
    <property type="entry name" value="Inactive receptor-like serine/threonine-protein kinase"/>
    <property type="match status" value="1"/>
</dbReference>
<dbReference type="Gene3D" id="3.80.10.10">
    <property type="entry name" value="Ribonuclease Inhibitor"/>
    <property type="match status" value="1"/>
</dbReference>
<dbReference type="GO" id="GO:0005524">
    <property type="term" value="F:ATP binding"/>
    <property type="evidence" value="ECO:0007669"/>
    <property type="project" value="InterPro"/>
</dbReference>
<evidence type="ECO:0000256" key="4">
    <source>
        <dbReference type="ARBA" id="ARBA00022737"/>
    </source>
</evidence>
<dbReference type="PANTHER" id="PTHR46084">
    <property type="entry name" value="PROTEIN MALE DISCOVERER 2"/>
    <property type="match status" value="1"/>
</dbReference>
<dbReference type="Pfam" id="PF07714">
    <property type="entry name" value="PK_Tyr_Ser-Thr"/>
    <property type="match status" value="1"/>
</dbReference>
<keyword evidence="4" id="KW-0677">Repeat</keyword>
<keyword evidence="6 9" id="KW-0472">Membrane</keyword>
<evidence type="ECO:0000256" key="2">
    <source>
        <dbReference type="ARBA" id="ARBA00022692"/>
    </source>
</evidence>
<dbReference type="EMBL" id="WOCE01000011">
    <property type="protein sequence ID" value="KAE9604750.1"/>
    <property type="molecule type" value="Genomic_DNA"/>
</dbReference>
<dbReference type="OrthoDB" id="10325009at2759"/>
<keyword evidence="5 9" id="KW-1133">Transmembrane helix</keyword>
<dbReference type="PANTHER" id="PTHR46084:SF43">
    <property type="entry name" value="LRR RECEPTOR-LIKE KINASE"/>
    <property type="match status" value="1"/>
</dbReference>
<reference evidence="11" key="1">
    <citation type="journal article" date="2020" name="Nat. Commun.">
        <title>Genome sequence of the cluster root forming white lupin.</title>
        <authorList>
            <person name="Hufnagel B."/>
            <person name="Marques A."/>
            <person name="Soriano A."/>
            <person name="Marques L."/>
            <person name="Divol F."/>
            <person name="Doumas P."/>
            <person name="Sallet E."/>
            <person name="Mancinotti D."/>
            <person name="Carrere S."/>
            <person name="Marande W."/>
            <person name="Arribat S."/>
            <person name="Keller J."/>
            <person name="Huneau C."/>
            <person name="Blein T."/>
            <person name="Aime D."/>
            <person name="Laguerre M."/>
            <person name="Taylor J."/>
            <person name="Schubert V."/>
            <person name="Nelson M."/>
            <person name="Geu-Flores F."/>
            <person name="Crespi M."/>
            <person name="Gallardo-Guerrero K."/>
            <person name="Delaux P.-M."/>
            <person name="Salse J."/>
            <person name="Berges H."/>
            <person name="Guyot R."/>
            <person name="Gouzy J."/>
            <person name="Peret B."/>
        </authorList>
    </citation>
    <scope>NUCLEOTIDE SEQUENCE [LARGE SCALE GENOMIC DNA]</scope>
    <source>
        <strain evidence="11">cv. Amiga</strain>
    </source>
</reference>
<dbReference type="InterPro" id="IPR011009">
    <property type="entry name" value="Kinase-like_dom_sf"/>
</dbReference>
<dbReference type="GO" id="GO:0012505">
    <property type="term" value="C:endomembrane system"/>
    <property type="evidence" value="ECO:0007669"/>
    <property type="project" value="UniProtKB-SubCell"/>
</dbReference>
<proteinExistence type="predicted"/>
<dbReference type="InterPro" id="IPR001245">
    <property type="entry name" value="Ser-Thr/Tyr_kinase_cat_dom"/>
</dbReference>
<evidence type="ECO:0000256" key="3">
    <source>
        <dbReference type="ARBA" id="ARBA00022729"/>
    </source>
</evidence>
<name>A0A6A4PTD9_LUPAL</name>
<keyword evidence="3" id="KW-0732">Signal</keyword>
<dbReference type="InterPro" id="IPR013210">
    <property type="entry name" value="LRR_N_plant-typ"/>
</dbReference>
<dbReference type="Proteomes" id="UP000447434">
    <property type="component" value="Chromosome 11"/>
</dbReference>
<keyword evidence="1" id="KW-0433">Leucine-rich repeat</keyword>
<evidence type="ECO:0000256" key="8">
    <source>
        <dbReference type="SAM" id="MobiDB-lite"/>
    </source>
</evidence>
<dbReference type="Gene3D" id="3.30.200.20">
    <property type="entry name" value="Phosphorylase Kinase, domain 1"/>
    <property type="match status" value="1"/>
</dbReference>
<dbReference type="Gene3D" id="1.10.510.10">
    <property type="entry name" value="Transferase(Phosphotransferase) domain 1"/>
    <property type="match status" value="1"/>
</dbReference>
<comment type="subcellular location">
    <subcellularLocation>
        <location evidence="7">Endomembrane system</location>
        <topology evidence="7">Single-pass type I membrane protein</topology>
    </subcellularLocation>
</comment>
<feature type="transmembrane region" description="Helical" evidence="9">
    <location>
        <begin position="470"/>
        <end position="493"/>
    </location>
</feature>
<dbReference type="GO" id="GO:0004672">
    <property type="term" value="F:protein kinase activity"/>
    <property type="evidence" value="ECO:0007669"/>
    <property type="project" value="InterPro"/>
</dbReference>
<dbReference type="InterPro" id="IPR032675">
    <property type="entry name" value="LRR_dom_sf"/>
</dbReference>
<keyword evidence="2 9" id="KW-0812">Transmembrane</keyword>
<evidence type="ECO:0000313" key="10">
    <source>
        <dbReference type="EMBL" id="KAE9604750.1"/>
    </source>
</evidence>
<dbReference type="PROSITE" id="PS50011">
    <property type="entry name" value="PROTEIN_KINASE_DOM"/>
    <property type="match status" value="1"/>
</dbReference>
<evidence type="ECO:0000256" key="1">
    <source>
        <dbReference type="ARBA" id="ARBA00022614"/>
    </source>
</evidence>
<sequence>MTKSSSYDTFSSSFNPTLFKVRFFQQKLNLGRASFPFTLIYNNKMKSRNWKFNCFSVQKGFLYLLALCVLFQSFGLCCSLNEEGKALLKLKQRIVSDPFGALSNWVDDEVTFDPCNWFGVECSDGKVVVLILKNLCLGGSLAPELANLVNIKSIILRNNSFVGIIPAGIAHLKELEVLDLGYNNFSEPLPNDLGSNISFTTLLLDNNDHLGGFSPEINKLKVHSECQVDKNNLISIDKMPACTGQSRKRHIGQNKKAHRSLRQTRIQEHEDIHNHARDFPDTLALSRAPYRDHRLTEPPLVPKLASPERSVSGSPSPLLMPRSNFPDTRALSPSPSLHPHIAEPPLVPKPASPERSVSDSPSPLLMPRSNFPDTRALSPSPSLHPHIAKPPLVPKSASPERSVSDTPSPQLMPGSNFSDTPTLSPSPSVDPPLPESPLVPNPHSPEPSVSGSSPLRIPGSPTYSSLTDNYVTILAAVGAGVLFLLLSSIGIYLCKTNKVSVNPWATGLSGQLQKAFVTGVPKLKRSELEAACEDFSNVLGTSSICTVYKGTLSSGVEIAVASVSVESSKNWSNTSEVQFRKKIETLSKINHKNFMNLLGYCIEDEPFTRMVVFEYAPNGTLFEHLHIQESENLDWGTRLRIAMGMAYCLQYMHQLDPPLPHSNLNSSAVQLTDDYASKISDLSFLNEIGKPNKKSSAKKQIEMTLASNVYSFGVILFEMVTGKHSYSEDNNGPLDDWASHYLQGNMPIKEMVDPTLANVDEEMLEQVGALIKCCVQHDTHKRPTMKEVSLRLREITNITPKAAVPKLSPLWWAELEIASADEI</sequence>
<comment type="caution">
    <text evidence="10">The sequence shown here is derived from an EMBL/GenBank/DDBJ whole genome shotgun (WGS) entry which is preliminary data.</text>
</comment>